<comment type="caution">
    <text evidence="1">The sequence shown here is derived from an EMBL/GenBank/DDBJ whole genome shotgun (WGS) entry which is preliminary data.</text>
</comment>
<evidence type="ECO:0000313" key="2">
    <source>
        <dbReference type="Proteomes" id="UP000215059"/>
    </source>
</evidence>
<proteinExistence type="predicted"/>
<accession>A0A235F8I5</accession>
<dbReference type="EMBL" id="NOII01000003">
    <property type="protein sequence ID" value="OYD57353.1"/>
    <property type="molecule type" value="Genomic_DNA"/>
</dbReference>
<reference evidence="1 2" key="1">
    <citation type="submission" date="2017-07" db="EMBL/GenBank/DDBJ databases">
        <title>Fictibacillus sp. nov. GDSW-R2A3 Genome sequencing and assembly.</title>
        <authorList>
            <person name="Mayilraj S."/>
        </authorList>
    </citation>
    <scope>NUCLEOTIDE SEQUENCE [LARGE SCALE GENOMIC DNA]</scope>
    <source>
        <strain evidence="1 2">GDSW-R2A3</strain>
    </source>
</reference>
<organism evidence="1 2">
    <name type="scientific">Fictibacillus aquaticus</name>
    <dbReference type="NCBI Taxonomy" id="2021314"/>
    <lineage>
        <taxon>Bacteria</taxon>
        <taxon>Bacillati</taxon>
        <taxon>Bacillota</taxon>
        <taxon>Bacilli</taxon>
        <taxon>Bacillales</taxon>
        <taxon>Fictibacillaceae</taxon>
        <taxon>Fictibacillus</taxon>
    </lineage>
</organism>
<evidence type="ECO:0000313" key="1">
    <source>
        <dbReference type="EMBL" id="OYD57353.1"/>
    </source>
</evidence>
<dbReference type="OrthoDB" id="1907642at2"/>
<gene>
    <name evidence="1" type="ORF">CGZ90_11775</name>
</gene>
<protein>
    <recommendedName>
        <fullName evidence="3">SLAP domain-containing protein</fullName>
    </recommendedName>
</protein>
<evidence type="ECO:0008006" key="3">
    <source>
        <dbReference type="Google" id="ProtNLM"/>
    </source>
</evidence>
<keyword evidence="2" id="KW-1185">Reference proteome</keyword>
<name>A0A235F8I5_9BACL</name>
<dbReference type="NCBIfam" id="TIGR04398">
    <property type="entry name" value="SLAP_DUP"/>
    <property type="match status" value="1"/>
</dbReference>
<dbReference type="Proteomes" id="UP000215059">
    <property type="component" value="Unassembled WGS sequence"/>
</dbReference>
<sequence length="134" mass="15562">MIWEKRRRVLMQKLLFEPAWDKALASQDREYIKKIFEETKDAAPEDAISSAVLRKAVNHKGERLVTVLIHNRSSEEEVFHDRTVELQKEDGSSEEKAFTLPIAVPPYTSMPWTFIFPAKEAEEDFVTQNIKLIS</sequence>
<dbReference type="InterPro" id="IPR030910">
    <property type="entry name" value="SLAP_dom"/>
</dbReference>
<dbReference type="AlphaFoldDB" id="A0A235F8I5"/>